<dbReference type="RefSeq" id="WP_126392502.1">
    <property type="nucleotide sequence ID" value="NZ_CP034539.1"/>
</dbReference>
<dbReference type="Proteomes" id="UP000280298">
    <property type="component" value="Chromosome"/>
</dbReference>
<dbReference type="AlphaFoldDB" id="A0A3S9M7A7"/>
<name>A0A3S9M7A7_9ACTN</name>
<evidence type="ECO:0000313" key="1">
    <source>
        <dbReference type="EMBL" id="AZQ35027.1"/>
    </source>
</evidence>
<gene>
    <name evidence="1" type="ORF">EJ357_17285</name>
</gene>
<organism evidence="1 2">
    <name type="scientific">Streptomyces cyaneochromogenes</name>
    <dbReference type="NCBI Taxonomy" id="2496836"/>
    <lineage>
        <taxon>Bacteria</taxon>
        <taxon>Bacillati</taxon>
        <taxon>Actinomycetota</taxon>
        <taxon>Actinomycetes</taxon>
        <taxon>Kitasatosporales</taxon>
        <taxon>Streptomycetaceae</taxon>
        <taxon>Streptomyces</taxon>
    </lineage>
</organism>
<accession>A0A3S9M7A7</accession>
<dbReference type="EMBL" id="CP034539">
    <property type="protein sequence ID" value="AZQ35027.1"/>
    <property type="molecule type" value="Genomic_DNA"/>
</dbReference>
<protein>
    <submittedName>
        <fullName evidence="1">Uncharacterized protein</fullName>
    </submittedName>
</protein>
<keyword evidence="2" id="KW-1185">Reference proteome</keyword>
<dbReference type="KEGG" id="scya:EJ357_17285"/>
<sequence>MDDTDSAILTLPQLAPALVFADGCAHSAIEHLHAFLTDQSGIEAGMRTDRAGRADRFDRAGDEG</sequence>
<proteinExistence type="predicted"/>
<reference evidence="1 2" key="1">
    <citation type="journal article" date="2019" name="Int. J. Syst. Evol. Microbiol.">
        <title>Streptomyces cyaneochromogenes sp. nov., a blue pigment-producing actinomycete from manganese-contaminated soil.</title>
        <authorList>
            <person name="Tang X."/>
            <person name="Zhao J."/>
            <person name="Li K."/>
            <person name="Chen Z."/>
            <person name="Sun Y."/>
            <person name="Gao J."/>
        </authorList>
    </citation>
    <scope>NUCLEOTIDE SEQUENCE [LARGE SCALE GENOMIC DNA]</scope>
    <source>
        <strain evidence="1 2">MK-45</strain>
    </source>
</reference>
<evidence type="ECO:0000313" key="2">
    <source>
        <dbReference type="Proteomes" id="UP000280298"/>
    </source>
</evidence>